<dbReference type="PANTHER" id="PTHR37937">
    <property type="entry name" value="CONJUGATIVE TRANSFER: DNA TRANSPORT"/>
    <property type="match status" value="1"/>
</dbReference>
<evidence type="ECO:0000256" key="4">
    <source>
        <dbReference type="ARBA" id="ARBA00022989"/>
    </source>
</evidence>
<organism evidence="8 9">
    <name type="scientific">Litorilituus sediminis</name>
    <dbReference type="NCBI Taxonomy" id="718192"/>
    <lineage>
        <taxon>Bacteria</taxon>
        <taxon>Pseudomonadati</taxon>
        <taxon>Pseudomonadota</taxon>
        <taxon>Gammaproteobacteria</taxon>
        <taxon>Alteromonadales</taxon>
        <taxon>Colwelliaceae</taxon>
        <taxon>Litorilituus</taxon>
    </lineage>
</organism>
<accession>A0A4P6P3Q1</accession>
<feature type="transmembrane region" description="Helical" evidence="6">
    <location>
        <begin position="94"/>
        <end position="117"/>
    </location>
</feature>
<sequence>MLKQAAPDNLNTSKSPSSVATYSIPFVVLCSLLAYFSTSFGSSYLLLFEYFELLTVDKFCEILNSTLQVNLGFGDNEYTLSQWYLSIDRSNQTVVLASVIASQIIALLLAVYSGLWAKKKTLSLGERKISGTDYLEFEQAESRLSELLKSEYEFSGYGLPIHHHLKLPKGREGQHVLICGQIGSGKTSILLPVVSSIIESKEKSIIYDIKGDFSAYYRHNEHVQVLAAFDQNSLQWAICKDVYDYNSAMQFAEAIIPENQKQDPLWVQSSRIILVGICQVLIKKHGANKWGWKDLSDMLKLPEKYLHRELMSVNPVAGQLVDEKSKTSKSMVLTLQSYTAPIHQIALAWNNAENGISLNDWVSDEHSKIRTVILQQNPRYKALSEAVCNLALCFISSQLLSLEDDTEREFYFVLDEIFHLNFPIIDFMTVSRSKGARILIGIQDLALLTRKMSKEEVMSLASMVGTTIMLRVGSMGDTIKTIADSLGSQEIERLQSNFDEEGQATFSWQRVTLPIVRKEDLLALPQPSKKGIHGYLSIAGTGMVGKLCWKLPKVRKLSKPFELADWIKKSKEDNKEVNHADDQ</sequence>
<dbReference type="PANTHER" id="PTHR37937:SF1">
    <property type="entry name" value="CONJUGATIVE TRANSFER: DNA TRANSPORT"/>
    <property type="match status" value="1"/>
</dbReference>
<evidence type="ECO:0000256" key="1">
    <source>
        <dbReference type="ARBA" id="ARBA00004651"/>
    </source>
</evidence>
<proteinExistence type="predicted"/>
<dbReference type="InterPro" id="IPR051539">
    <property type="entry name" value="T4SS-coupling_protein"/>
</dbReference>
<protein>
    <recommendedName>
        <fullName evidence="7">Type IV secretion system coupling protein TraD DNA-binding domain-containing protein</fullName>
    </recommendedName>
</protein>
<keyword evidence="9" id="KW-1185">Reference proteome</keyword>
<evidence type="ECO:0000256" key="3">
    <source>
        <dbReference type="ARBA" id="ARBA00022692"/>
    </source>
</evidence>
<evidence type="ECO:0000256" key="6">
    <source>
        <dbReference type="SAM" id="Phobius"/>
    </source>
</evidence>
<keyword evidence="2" id="KW-1003">Cell membrane</keyword>
<evidence type="ECO:0000256" key="2">
    <source>
        <dbReference type="ARBA" id="ARBA00022475"/>
    </source>
</evidence>
<dbReference type="RefSeq" id="WP_130601650.1">
    <property type="nucleotide sequence ID" value="NZ_CP034759.1"/>
</dbReference>
<evidence type="ECO:0000313" key="8">
    <source>
        <dbReference type="EMBL" id="QBG35963.1"/>
    </source>
</evidence>
<dbReference type="Pfam" id="PF10412">
    <property type="entry name" value="TrwB_AAD_bind"/>
    <property type="match status" value="1"/>
</dbReference>
<evidence type="ECO:0000259" key="7">
    <source>
        <dbReference type="Pfam" id="PF10412"/>
    </source>
</evidence>
<dbReference type="KEGG" id="lsd:EMK97_09685"/>
<keyword evidence="5 6" id="KW-0472">Membrane</keyword>
<feature type="domain" description="Type IV secretion system coupling protein TraD DNA-binding" evidence="7">
    <location>
        <begin position="165"/>
        <end position="526"/>
    </location>
</feature>
<keyword evidence="4 6" id="KW-1133">Transmembrane helix</keyword>
<dbReference type="Gene3D" id="3.40.50.300">
    <property type="entry name" value="P-loop containing nucleotide triphosphate hydrolases"/>
    <property type="match status" value="2"/>
</dbReference>
<keyword evidence="3 6" id="KW-0812">Transmembrane</keyword>
<dbReference type="InterPro" id="IPR027417">
    <property type="entry name" value="P-loop_NTPase"/>
</dbReference>
<gene>
    <name evidence="8" type="ORF">EMK97_09685</name>
</gene>
<dbReference type="AlphaFoldDB" id="A0A4P6P3Q1"/>
<dbReference type="EMBL" id="CP034759">
    <property type="protein sequence ID" value="QBG35963.1"/>
    <property type="molecule type" value="Genomic_DNA"/>
</dbReference>
<dbReference type="Proteomes" id="UP000290244">
    <property type="component" value="Chromosome"/>
</dbReference>
<feature type="transmembrane region" description="Helical" evidence="6">
    <location>
        <begin position="21"/>
        <end position="47"/>
    </location>
</feature>
<evidence type="ECO:0000256" key="5">
    <source>
        <dbReference type="ARBA" id="ARBA00023136"/>
    </source>
</evidence>
<reference evidence="8 9" key="1">
    <citation type="submission" date="2018-12" db="EMBL/GenBank/DDBJ databases">
        <title>Complete genome of Litorilituus sediminis.</title>
        <authorList>
            <person name="Liu A."/>
            <person name="Rong J."/>
        </authorList>
    </citation>
    <scope>NUCLEOTIDE SEQUENCE [LARGE SCALE GENOMIC DNA]</scope>
    <source>
        <strain evidence="8 9">JCM 17549</strain>
    </source>
</reference>
<dbReference type="InterPro" id="IPR019476">
    <property type="entry name" value="T4SS_TraD_DNA-bd"/>
</dbReference>
<dbReference type="CDD" id="cd01127">
    <property type="entry name" value="TrwB_TraG_TraD_VirD4"/>
    <property type="match status" value="1"/>
</dbReference>
<dbReference type="OrthoDB" id="9803543at2"/>
<dbReference type="GO" id="GO:0005886">
    <property type="term" value="C:plasma membrane"/>
    <property type="evidence" value="ECO:0007669"/>
    <property type="project" value="UniProtKB-SubCell"/>
</dbReference>
<dbReference type="SUPFAM" id="SSF52540">
    <property type="entry name" value="P-loop containing nucleoside triphosphate hydrolases"/>
    <property type="match status" value="1"/>
</dbReference>
<evidence type="ECO:0000313" key="9">
    <source>
        <dbReference type="Proteomes" id="UP000290244"/>
    </source>
</evidence>
<name>A0A4P6P3Q1_9GAMM</name>
<comment type="subcellular location">
    <subcellularLocation>
        <location evidence="1">Cell membrane</location>
        <topology evidence="1">Multi-pass membrane protein</topology>
    </subcellularLocation>
</comment>